<evidence type="ECO:0000256" key="6">
    <source>
        <dbReference type="ARBA" id="ARBA00023136"/>
    </source>
</evidence>
<feature type="transmembrane region" description="Helical" evidence="7">
    <location>
        <begin position="97"/>
        <end position="118"/>
    </location>
</feature>
<keyword evidence="6 7" id="KW-0472">Membrane</keyword>
<evidence type="ECO:0000256" key="7">
    <source>
        <dbReference type="SAM" id="Phobius"/>
    </source>
</evidence>
<dbReference type="Proteomes" id="UP001324533">
    <property type="component" value="Chromosome"/>
</dbReference>
<dbReference type="Gene3D" id="1.20.1250.20">
    <property type="entry name" value="MFS general substrate transporter like domains"/>
    <property type="match status" value="1"/>
</dbReference>
<feature type="transmembrane region" description="Helical" evidence="7">
    <location>
        <begin position="298"/>
        <end position="322"/>
    </location>
</feature>
<gene>
    <name evidence="9" type="ORF">T9R20_00785</name>
</gene>
<evidence type="ECO:0000313" key="10">
    <source>
        <dbReference type="Proteomes" id="UP001324533"/>
    </source>
</evidence>
<feature type="domain" description="Major facilitator superfamily (MFS) profile" evidence="8">
    <location>
        <begin position="6"/>
        <end position="448"/>
    </location>
</feature>
<feature type="transmembrane region" description="Helical" evidence="7">
    <location>
        <begin position="391"/>
        <end position="413"/>
    </location>
</feature>
<keyword evidence="4 7" id="KW-0812">Transmembrane</keyword>
<dbReference type="SUPFAM" id="SSF103473">
    <property type="entry name" value="MFS general substrate transporter"/>
    <property type="match status" value="1"/>
</dbReference>
<dbReference type="InterPro" id="IPR011701">
    <property type="entry name" value="MFS"/>
</dbReference>
<dbReference type="Pfam" id="PF07690">
    <property type="entry name" value="MFS_1"/>
    <property type="match status" value="1"/>
</dbReference>
<evidence type="ECO:0000256" key="2">
    <source>
        <dbReference type="ARBA" id="ARBA00022448"/>
    </source>
</evidence>
<sequence>MRSMLRFLPVGLALLCVQLDFFSLNLAVPTIATSLDLPVTDLQWLTSAYLLGIGAITVPSGRLGDILGRKRVVIAGLVIFAVTSAICGASTELLPLVVSRAIQGVGAALILPNAFALVTNQTSDKERPVVIGTMIGFSGIGTAIGPVVGGLLAATVGWPWVFWINVPVAVAAIIGALGLRESRNDALGRNLGGLDWWGIATVVLGLTLASLGIDNVNAYGWASPLSSGFMVAGAAILAAFALIELRVAKNPLVHPELVRNRPFVALLVVGTIGNIGANVFLLMATFELQNVRGFTPAVTGLLFVSASVGVALSGPIGGWACARWPAPRVLAVANVVGAASLVLLALSGWLPLYLVAMFVSGVTCGMAYSVAQIGVQSAVPPQQAGEATSFLLMPVIALGGLSVVIASGVVEAIGNGTPTAGGIDAVLVGAAAAMVVSGVSLLFAERAGALGSPGTPASSGPAGANMAV</sequence>
<name>A0ABZ0VAN2_9MICO</name>
<feature type="transmembrane region" description="Helical" evidence="7">
    <location>
        <begin position="425"/>
        <end position="444"/>
    </location>
</feature>
<reference evidence="9 10" key="1">
    <citation type="submission" date="2023-06" db="EMBL/GenBank/DDBJ databases">
        <title>Rock-solubilizing bacteria, Microbacterium invictum, promotes re-establishment of vegetation in rocky wasteland by accelerating rock bio-weathering and reshaping soil bacterial community.</title>
        <authorList>
            <person name="Liu C."/>
        </authorList>
    </citation>
    <scope>NUCLEOTIDE SEQUENCE [LARGE SCALE GENOMIC DNA]</scope>
    <source>
        <strain evidence="9 10">X-18</strain>
    </source>
</reference>
<feature type="transmembrane region" description="Helical" evidence="7">
    <location>
        <begin position="43"/>
        <end position="60"/>
    </location>
</feature>
<feature type="transmembrane region" description="Helical" evidence="7">
    <location>
        <begin position="329"/>
        <end position="346"/>
    </location>
</feature>
<evidence type="ECO:0000256" key="1">
    <source>
        <dbReference type="ARBA" id="ARBA00004651"/>
    </source>
</evidence>
<dbReference type="InterPro" id="IPR036259">
    <property type="entry name" value="MFS_trans_sf"/>
</dbReference>
<evidence type="ECO:0000256" key="3">
    <source>
        <dbReference type="ARBA" id="ARBA00022475"/>
    </source>
</evidence>
<evidence type="ECO:0000256" key="5">
    <source>
        <dbReference type="ARBA" id="ARBA00022989"/>
    </source>
</evidence>
<feature type="transmembrane region" description="Helical" evidence="7">
    <location>
        <begin position="263"/>
        <end position="286"/>
    </location>
</feature>
<feature type="transmembrane region" description="Helical" evidence="7">
    <location>
        <begin position="130"/>
        <end position="154"/>
    </location>
</feature>
<feature type="transmembrane region" description="Helical" evidence="7">
    <location>
        <begin position="72"/>
        <end position="91"/>
    </location>
</feature>
<accession>A0ABZ0VAN2</accession>
<keyword evidence="2" id="KW-0813">Transport</keyword>
<feature type="transmembrane region" description="Helical" evidence="7">
    <location>
        <begin position="191"/>
        <end position="213"/>
    </location>
</feature>
<dbReference type="PANTHER" id="PTHR42718">
    <property type="entry name" value="MAJOR FACILITATOR SUPERFAMILY MULTIDRUG TRANSPORTER MFSC"/>
    <property type="match status" value="1"/>
</dbReference>
<dbReference type="InterPro" id="IPR020846">
    <property type="entry name" value="MFS_dom"/>
</dbReference>
<protein>
    <submittedName>
        <fullName evidence="9">MFS transporter</fullName>
    </submittedName>
</protein>
<comment type="subcellular location">
    <subcellularLocation>
        <location evidence="1">Cell membrane</location>
        <topology evidence="1">Multi-pass membrane protein</topology>
    </subcellularLocation>
</comment>
<organism evidence="9 10">
    <name type="scientific">Microbacterium invictum</name>
    <dbReference type="NCBI Taxonomy" id="515415"/>
    <lineage>
        <taxon>Bacteria</taxon>
        <taxon>Bacillati</taxon>
        <taxon>Actinomycetota</taxon>
        <taxon>Actinomycetes</taxon>
        <taxon>Micrococcales</taxon>
        <taxon>Microbacteriaceae</taxon>
        <taxon>Microbacterium</taxon>
    </lineage>
</organism>
<evidence type="ECO:0000313" key="9">
    <source>
        <dbReference type="EMBL" id="WQB70529.1"/>
    </source>
</evidence>
<dbReference type="EMBL" id="CP139779">
    <property type="protein sequence ID" value="WQB70529.1"/>
    <property type="molecule type" value="Genomic_DNA"/>
</dbReference>
<dbReference type="CDD" id="cd17321">
    <property type="entry name" value="MFS_MMR_MDR_like"/>
    <property type="match status" value="1"/>
</dbReference>
<feature type="transmembrane region" description="Helical" evidence="7">
    <location>
        <begin position="160"/>
        <end position="179"/>
    </location>
</feature>
<dbReference type="Gene3D" id="1.20.1720.10">
    <property type="entry name" value="Multidrug resistance protein D"/>
    <property type="match status" value="1"/>
</dbReference>
<proteinExistence type="predicted"/>
<keyword evidence="3" id="KW-1003">Cell membrane</keyword>
<dbReference type="PANTHER" id="PTHR42718:SF46">
    <property type="entry name" value="BLR6921 PROTEIN"/>
    <property type="match status" value="1"/>
</dbReference>
<dbReference type="RefSeq" id="WP_322410671.1">
    <property type="nucleotide sequence ID" value="NZ_CP139779.1"/>
</dbReference>
<dbReference type="PROSITE" id="PS50850">
    <property type="entry name" value="MFS"/>
    <property type="match status" value="1"/>
</dbReference>
<keyword evidence="10" id="KW-1185">Reference proteome</keyword>
<evidence type="ECO:0000259" key="8">
    <source>
        <dbReference type="PROSITE" id="PS50850"/>
    </source>
</evidence>
<feature type="transmembrane region" description="Helical" evidence="7">
    <location>
        <begin position="225"/>
        <end position="243"/>
    </location>
</feature>
<feature type="transmembrane region" description="Helical" evidence="7">
    <location>
        <begin position="352"/>
        <end position="371"/>
    </location>
</feature>
<keyword evidence="5 7" id="KW-1133">Transmembrane helix</keyword>
<evidence type="ECO:0000256" key="4">
    <source>
        <dbReference type="ARBA" id="ARBA00022692"/>
    </source>
</evidence>